<dbReference type="EMBL" id="BDIP01003652">
    <property type="protein sequence ID" value="GCA63474.1"/>
    <property type="molecule type" value="Genomic_DNA"/>
</dbReference>
<evidence type="ECO:0000313" key="2">
    <source>
        <dbReference type="EMBL" id="GCA63474.1"/>
    </source>
</evidence>
<feature type="compositionally biased region" description="Gly residues" evidence="1">
    <location>
        <begin position="42"/>
        <end position="51"/>
    </location>
</feature>
<evidence type="ECO:0000256" key="1">
    <source>
        <dbReference type="SAM" id="MobiDB-lite"/>
    </source>
</evidence>
<keyword evidence="3" id="KW-1185">Reference proteome</keyword>
<evidence type="ECO:0000313" key="3">
    <source>
        <dbReference type="Proteomes" id="UP000265618"/>
    </source>
</evidence>
<sequence length="104" mass="10868">MPGAALRTVRQRPNAVSAVTVAREVSGIVEPLSLSRSTSSGGHSGTRGGMGTMSMQPTRSVLGVSGTRRIGTISPGMPVNPLNGYRPPVVWCYIFSLASILSLR</sequence>
<name>A0A391NPC3_9EUKA</name>
<gene>
    <name evidence="2" type="ORF">KIPB_010123</name>
</gene>
<organism evidence="2 3">
    <name type="scientific">Kipferlia bialata</name>
    <dbReference type="NCBI Taxonomy" id="797122"/>
    <lineage>
        <taxon>Eukaryota</taxon>
        <taxon>Metamonada</taxon>
        <taxon>Carpediemonas-like organisms</taxon>
        <taxon>Kipferlia</taxon>
    </lineage>
</organism>
<dbReference type="AlphaFoldDB" id="A0A391NPC3"/>
<protein>
    <submittedName>
        <fullName evidence="2">Uncharacterized protein</fullName>
    </submittedName>
</protein>
<dbReference type="Proteomes" id="UP000265618">
    <property type="component" value="Unassembled WGS sequence"/>
</dbReference>
<proteinExistence type="predicted"/>
<feature type="region of interest" description="Disordered" evidence="1">
    <location>
        <begin position="32"/>
        <end position="58"/>
    </location>
</feature>
<comment type="caution">
    <text evidence="2">The sequence shown here is derived from an EMBL/GenBank/DDBJ whole genome shotgun (WGS) entry which is preliminary data.</text>
</comment>
<accession>A0A391NPC3</accession>
<reference evidence="2 3" key="1">
    <citation type="journal article" date="2018" name="PLoS ONE">
        <title>The draft genome of Kipferlia bialata reveals reductive genome evolution in fornicate parasites.</title>
        <authorList>
            <person name="Tanifuji G."/>
            <person name="Takabayashi S."/>
            <person name="Kume K."/>
            <person name="Takagi M."/>
            <person name="Nakayama T."/>
            <person name="Kamikawa R."/>
            <person name="Inagaki Y."/>
            <person name="Hashimoto T."/>
        </authorList>
    </citation>
    <scope>NUCLEOTIDE SEQUENCE [LARGE SCALE GENOMIC DNA]</scope>
    <source>
        <strain evidence="2">NY0173</strain>
    </source>
</reference>